<evidence type="ECO:0000256" key="1">
    <source>
        <dbReference type="SAM" id="MobiDB-lite"/>
    </source>
</evidence>
<dbReference type="GeneID" id="126911876"/>
<dbReference type="AlphaFoldDB" id="A0A9R0F0A0"/>
<evidence type="ECO:0000256" key="2">
    <source>
        <dbReference type="SAM" id="SignalP"/>
    </source>
</evidence>
<feature type="chain" id="PRO_5040499629" evidence="2">
    <location>
        <begin position="22"/>
        <end position="137"/>
    </location>
</feature>
<evidence type="ECO:0000313" key="4">
    <source>
        <dbReference type="RefSeq" id="XP_050556950.1"/>
    </source>
</evidence>
<keyword evidence="2" id="KW-0732">Signal</keyword>
<reference evidence="4" key="1">
    <citation type="submission" date="2025-08" db="UniProtKB">
        <authorList>
            <consortium name="RefSeq"/>
        </authorList>
    </citation>
    <scope>IDENTIFICATION</scope>
    <source>
        <tissue evidence="4">Whole larval tissue</tissue>
    </source>
</reference>
<dbReference type="Proteomes" id="UP000829999">
    <property type="component" value="Chromosome 19"/>
</dbReference>
<proteinExistence type="predicted"/>
<feature type="region of interest" description="Disordered" evidence="1">
    <location>
        <begin position="87"/>
        <end position="112"/>
    </location>
</feature>
<organism evidence="3 4">
    <name type="scientific">Spodoptera frugiperda</name>
    <name type="common">Fall armyworm</name>
    <dbReference type="NCBI Taxonomy" id="7108"/>
    <lineage>
        <taxon>Eukaryota</taxon>
        <taxon>Metazoa</taxon>
        <taxon>Ecdysozoa</taxon>
        <taxon>Arthropoda</taxon>
        <taxon>Hexapoda</taxon>
        <taxon>Insecta</taxon>
        <taxon>Pterygota</taxon>
        <taxon>Neoptera</taxon>
        <taxon>Endopterygota</taxon>
        <taxon>Lepidoptera</taxon>
        <taxon>Glossata</taxon>
        <taxon>Ditrysia</taxon>
        <taxon>Noctuoidea</taxon>
        <taxon>Noctuidae</taxon>
        <taxon>Amphipyrinae</taxon>
        <taxon>Spodoptera</taxon>
    </lineage>
</organism>
<keyword evidence="3" id="KW-1185">Reference proteome</keyword>
<protein>
    <submittedName>
        <fullName evidence="4">Uncharacterized protein LOC126911876</fullName>
    </submittedName>
</protein>
<feature type="signal peptide" evidence="2">
    <location>
        <begin position="1"/>
        <end position="21"/>
    </location>
</feature>
<sequence length="137" mass="15723">MLKGCCLILFSVLSLTNKVHSELKLTKVGSVTDLKDAIDIIKTVLKNNKKTESNDDGLRTFNSGEWNYDFREVNNAQIQLNIKPIDEEDPNKNQFRYRPGFPTKPKTDNTTTTRKMTVQPYATVTQQLVQHFLSFLK</sequence>
<dbReference type="RefSeq" id="XP_050556950.1">
    <property type="nucleotide sequence ID" value="XM_050700993.1"/>
</dbReference>
<dbReference type="OrthoDB" id="10421454at2759"/>
<evidence type="ECO:0000313" key="3">
    <source>
        <dbReference type="Proteomes" id="UP000829999"/>
    </source>
</evidence>
<name>A0A9R0F0A0_SPOFR</name>
<accession>A0A9R0F0A0</accession>
<gene>
    <name evidence="4" type="primary">LOC126911876</name>
</gene>